<dbReference type="GO" id="GO:0030414">
    <property type="term" value="F:peptidase inhibitor activity"/>
    <property type="evidence" value="ECO:0007669"/>
    <property type="project" value="InterPro"/>
</dbReference>
<feature type="domain" description="WAP" evidence="2">
    <location>
        <begin position="26"/>
        <end position="75"/>
    </location>
</feature>
<dbReference type="RefSeq" id="XP_030044657.1">
    <property type="nucleotide sequence ID" value="XM_030188797.1"/>
</dbReference>
<sequence>MKTRAGIFLIVLLTPWMYSLVNAQCKLEKDGSCPPTSMRMCTDPNAKPECNCDIDCPQKKKCCRDICVNICKDPVKPGYCPVPSTMCSADVPEPTCQSDYDCGGEMKCCTPFCRQECTKPVN</sequence>
<evidence type="ECO:0000313" key="3">
    <source>
        <dbReference type="Proteomes" id="UP000515156"/>
    </source>
</evidence>
<reference evidence="4" key="1">
    <citation type="submission" date="2025-08" db="UniProtKB">
        <authorList>
            <consortium name="RefSeq"/>
        </authorList>
    </citation>
    <scope>IDENTIFICATION</scope>
</reference>
<protein>
    <submittedName>
        <fullName evidence="4">Antileukoproteinase-like</fullName>
    </submittedName>
</protein>
<feature type="domain" description="WAP" evidence="2">
    <location>
        <begin position="76"/>
        <end position="121"/>
    </location>
</feature>
<organism evidence="3 4">
    <name type="scientific">Microcaecilia unicolor</name>
    <dbReference type="NCBI Taxonomy" id="1415580"/>
    <lineage>
        <taxon>Eukaryota</taxon>
        <taxon>Metazoa</taxon>
        <taxon>Chordata</taxon>
        <taxon>Craniata</taxon>
        <taxon>Vertebrata</taxon>
        <taxon>Euteleostomi</taxon>
        <taxon>Amphibia</taxon>
        <taxon>Gymnophiona</taxon>
        <taxon>Siphonopidae</taxon>
        <taxon>Microcaecilia</taxon>
    </lineage>
</organism>
<dbReference type="PROSITE" id="PS51390">
    <property type="entry name" value="WAP"/>
    <property type="match status" value="2"/>
</dbReference>
<dbReference type="Proteomes" id="UP000515156">
    <property type="component" value="Unplaced"/>
</dbReference>
<feature type="chain" id="PRO_5028328046" evidence="1">
    <location>
        <begin position="24"/>
        <end position="122"/>
    </location>
</feature>
<dbReference type="OrthoDB" id="4473401at2759"/>
<dbReference type="GeneID" id="115458938"/>
<dbReference type="KEGG" id="muo:115458938"/>
<feature type="signal peptide" evidence="1">
    <location>
        <begin position="1"/>
        <end position="23"/>
    </location>
</feature>
<name>A0A6P7WN54_9AMPH</name>
<dbReference type="PRINTS" id="PR00003">
    <property type="entry name" value="4DISULPHCORE"/>
</dbReference>
<gene>
    <name evidence="4" type="primary">LOC115458938</name>
</gene>
<accession>A0A6P7WN54</accession>
<keyword evidence="3" id="KW-1185">Reference proteome</keyword>
<proteinExistence type="predicted"/>
<dbReference type="SMART" id="SM00217">
    <property type="entry name" value="WAP"/>
    <property type="match status" value="2"/>
</dbReference>
<dbReference type="Gene3D" id="4.10.75.10">
    <property type="entry name" value="Elafin-like"/>
    <property type="match status" value="2"/>
</dbReference>
<evidence type="ECO:0000313" key="4">
    <source>
        <dbReference type="RefSeq" id="XP_030044657.1"/>
    </source>
</evidence>
<evidence type="ECO:0000259" key="2">
    <source>
        <dbReference type="PROSITE" id="PS51390"/>
    </source>
</evidence>
<dbReference type="SUPFAM" id="SSF57256">
    <property type="entry name" value="Elafin-like"/>
    <property type="match status" value="2"/>
</dbReference>
<keyword evidence="1" id="KW-0732">Signal</keyword>
<dbReference type="InterPro" id="IPR008197">
    <property type="entry name" value="WAP_dom"/>
</dbReference>
<dbReference type="InParanoid" id="A0A6P7WN54"/>
<evidence type="ECO:0000256" key="1">
    <source>
        <dbReference type="SAM" id="SignalP"/>
    </source>
</evidence>
<dbReference type="AlphaFoldDB" id="A0A6P7WN54"/>
<dbReference type="InterPro" id="IPR036645">
    <property type="entry name" value="Elafin-like_sf"/>
</dbReference>
<dbReference type="Pfam" id="PF00095">
    <property type="entry name" value="WAP"/>
    <property type="match status" value="2"/>
</dbReference>
<dbReference type="GO" id="GO:0005576">
    <property type="term" value="C:extracellular region"/>
    <property type="evidence" value="ECO:0007669"/>
    <property type="project" value="InterPro"/>
</dbReference>